<proteinExistence type="predicted"/>
<evidence type="ECO:0000313" key="2">
    <source>
        <dbReference type="EMBL" id="WVN85226.1"/>
    </source>
</evidence>
<protein>
    <submittedName>
        <fullName evidence="2">Uncharacterized protein</fullName>
    </submittedName>
</protein>
<feature type="compositionally biased region" description="Basic and acidic residues" evidence="1">
    <location>
        <begin position="59"/>
        <end position="73"/>
    </location>
</feature>
<feature type="compositionally biased region" description="Basic and acidic residues" evidence="1">
    <location>
        <begin position="204"/>
        <end position="236"/>
    </location>
</feature>
<dbReference type="RefSeq" id="XP_066065927.1">
    <property type="nucleotide sequence ID" value="XM_066209830.1"/>
</dbReference>
<feature type="region of interest" description="Disordered" evidence="1">
    <location>
        <begin position="1"/>
        <end position="94"/>
    </location>
</feature>
<sequence length="236" mass="25783">MAQPIPKKPYPILSSSHISSHLVTPNGTPPADPSGGHYDPVIESRLHQLLSTFDAGTHTIDREERESPAERRMSFGSASDTFPTPPPSRRPSFLSSLGIRPFSFASSSSSGNTPISALHPKDSFVHHMGLGMTSNAAVDDNEANPKPITNCEGIKSLSHLPQLPVSTDHGVKESTDRSLTDFPTHMVRSKTTGHIPNKQSGFVLRKEQPIREEEFPSGEKKQHFDPSRDPRLLGLI</sequence>
<dbReference type="EMBL" id="CP143784">
    <property type="protein sequence ID" value="WVN85226.1"/>
    <property type="molecule type" value="Genomic_DNA"/>
</dbReference>
<keyword evidence="3" id="KW-1185">Reference proteome</keyword>
<dbReference type="KEGG" id="cdep:91084587"/>
<evidence type="ECO:0000313" key="3">
    <source>
        <dbReference type="Proteomes" id="UP000094043"/>
    </source>
</evidence>
<dbReference type="OrthoDB" id="2574059at2759"/>
<reference evidence="2" key="3">
    <citation type="submission" date="2024-01" db="EMBL/GenBank/DDBJ databases">
        <authorList>
            <person name="Coelho M.A."/>
            <person name="David-Palma M."/>
            <person name="Shea T."/>
            <person name="Sun S."/>
            <person name="Cuomo C.A."/>
            <person name="Heitman J."/>
        </authorList>
    </citation>
    <scope>NUCLEOTIDE SEQUENCE</scope>
    <source>
        <strain evidence="2">CBS 7841</strain>
    </source>
</reference>
<feature type="region of interest" description="Disordered" evidence="1">
    <location>
        <begin position="188"/>
        <end position="236"/>
    </location>
</feature>
<gene>
    <name evidence="2" type="ORF">L203_100371</name>
</gene>
<feature type="compositionally biased region" description="Low complexity" evidence="1">
    <location>
        <begin position="12"/>
        <end position="22"/>
    </location>
</feature>
<reference evidence="2" key="1">
    <citation type="submission" date="2016-06" db="EMBL/GenBank/DDBJ databases">
        <authorList>
            <person name="Cuomo C."/>
            <person name="Litvintseva A."/>
            <person name="Heitman J."/>
            <person name="Chen Y."/>
            <person name="Sun S."/>
            <person name="Springer D."/>
            <person name="Dromer F."/>
            <person name="Young S."/>
            <person name="Zeng Q."/>
            <person name="Chapman S."/>
            <person name="Gujja S."/>
            <person name="Saif S."/>
            <person name="Birren B."/>
        </authorList>
    </citation>
    <scope>NUCLEOTIDE SEQUENCE</scope>
    <source>
        <strain evidence="2">CBS 7841</strain>
    </source>
</reference>
<dbReference type="GeneID" id="91084587"/>
<feature type="compositionally biased region" description="Polar residues" evidence="1">
    <location>
        <begin position="189"/>
        <end position="200"/>
    </location>
</feature>
<dbReference type="Proteomes" id="UP000094043">
    <property type="component" value="Chromosome 1"/>
</dbReference>
<accession>A0A1E3HY46</accession>
<name>A0A1E3HY46_9TREE</name>
<evidence type="ECO:0000256" key="1">
    <source>
        <dbReference type="SAM" id="MobiDB-lite"/>
    </source>
</evidence>
<reference evidence="2" key="2">
    <citation type="journal article" date="2022" name="Elife">
        <title>Obligate sexual reproduction of a homothallic fungus closely related to the Cryptococcus pathogenic species complex.</title>
        <authorList>
            <person name="Passer A.R."/>
            <person name="Clancey S.A."/>
            <person name="Shea T."/>
            <person name="David-Palma M."/>
            <person name="Averette A.F."/>
            <person name="Boekhout T."/>
            <person name="Porcel B.M."/>
            <person name="Nowrousian M."/>
            <person name="Cuomo C.A."/>
            <person name="Sun S."/>
            <person name="Heitman J."/>
            <person name="Coelho M.A."/>
        </authorList>
    </citation>
    <scope>NUCLEOTIDE SEQUENCE</scope>
    <source>
        <strain evidence="2">CBS 7841</strain>
    </source>
</reference>
<dbReference type="AlphaFoldDB" id="A0A1E3HY46"/>
<dbReference type="VEuPathDB" id="FungiDB:L203_05758"/>
<organism evidence="2 3">
    <name type="scientific">Cryptococcus depauperatus CBS 7841</name>
    <dbReference type="NCBI Taxonomy" id="1295531"/>
    <lineage>
        <taxon>Eukaryota</taxon>
        <taxon>Fungi</taxon>
        <taxon>Dikarya</taxon>
        <taxon>Basidiomycota</taxon>
        <taxon>Agaricomycotina</taxon>
        <taxon>Tremellomycetes</taxon>
        <taxon>Tremellales</taxon>
        <taxon>Cryptococcaceae</taxon>
        <taxon>Cryptococcus</taxon>
    </lineage>
</organism>